<keyword evidence="1" id="KW-0732">Signal</keyword>
<gene>
    <name evidence="2" type="ORF">G3A44_12495</name>
</gene>
<feature type="chain" id="PRO_5028879358" description="PsiF repeat protein" evidence="1">
    <location>
        <begin position="22"/>
        <end position="96"/>
    </location>
</feature>
<dbReference type="EMBL" id="JAAGOH010000013">
    <property type="protein sequence ID" value="NDY92007.1"/>
    <property type="molecule type" value="Genomic_DNA"/>
</dbReference>
<accession>A0A7C9TM20</accession>
<reference evidence="2 3" key="1">
    <citation type="submission" date="2020-02" db="EMBL/GenBank/DDBJ databases">
        <title>Ideonella bacterium strain TBM-1.</title>
        <authorList>
            <person name="Chen W.-M."/>
        </authorList>
    </citation>
    <scope>NUCLEOTIDE SEQUENCE [LARGE SCALE GENOMIC DNA]</scope>
    <source>
        <strain evidence="2 3">TBM-1</strain>
    </source>
</reference>
<dbReference type="Proteomes" id="UP000484255">
    <property type="component" value="Unassembled WGS sequence"/>
</dbReference>
<comment type="caution">
    <text evidence="2">The sequence shown here is derived from an EMBL/GenBank/DDBJ whole genome shotgun (WGS) entry which is preliminary data.</text>
</comment>
<dbReference type="AlphaFoldDB" id="A0A7C9TM20"/>
<organism evidence="2 3">
    <name type="scientific">Ideonella livida</name>
    <dbReference type="NCBI Taxonomy" id="2707176"/>
    <lineage>
        <taxon>Bacteria</taxon>
        <taxon>Pseudomonadati</taxon>
        <taxon>Pseudomonadota</taxon>
        <taxon>Betaproteobacteria</taxon>
        <taxon>Burkholderiales</taxon>
        <taxon>Sphaerotilaceae</taxon>
        <taxon>Ideonella</taxon>
    </lineage>
</organism>
<evidence type="ECO:0000313" key="3">
    <source>
        <dbReference type="Proteomes" id="UP000484255"/>
    </source>
</evidence>
<feature type="signal peptide" evidence="1">
    <location>
        <begin position="1"/>
        <end position="21"/>
    </location>
</feature>
<dbReference type="RefSeq" id="WP_163457850.1">
    <property type="nucleotide sequence ID" value="NZ_JAAGOH010000013.1"/>
</dbReference>
<name>A0A7C9TM20_9BURK</name>
<evidence type="ECO:0000313" key="2">
    <source>
        <dbReference type="EMBL" id="NDY92007.1"/>
    </source>
</evidence>
<evidence type="ECO:0008006" key="4">
    <source>
        <dbReference type="Google" id="ProtNLM"/>
    </source>
</evidence>
<protein>
    <recommendedName>
        <fullName evidence="4">PsiF repeat protein</fullName>
    </recommendedName>
</protein>
<proteinExistence type="predicted"/>
<evidence type="ECO:0000256" key="1">
    <source>
        <dbReference type="SAM" id="SignalP"/>
    </source>
</evidence>
<sequence>MQKLIAAVSLSLLALAGAAHAADPAPADKGPNCMEQVKAQGLKGDEAKKALETCRAERKKHQEAAKAKREACRAELKGQKLGKEEHKKAMEACVAK</sequence>
<keyword evidence="3" id="KW-1185">Reference proteome</keyword>